<dbReference type="PROSITE" id="PS51257">
    <property type="entry name" value="PROKAR_LIPOPROTEIN"/>
    <property type="match status" value="1"/>
</dbReference>
<keyword evidence="3" id="KW-1185">Reference proteome</keyword>
<reference evidence="2" key="1">
    <citation type="journal article" date="2022" name="bioRxiv">
        <title>Genomics of Preaxostyla Flagellates Illuminates Evolutionary Transitions and the Path Towards Mitochondrial Loss.</title>
        <authorList>
            <person name="Novak L.V.F."/>
            <person name="Treitli S.C."/>
            <person name="Pyrih J."/>
            <person name="Halakuc P."/>
            <person name="Pipaliya S.V."/>
            <person name="Vacek V."/>
            <person name="Brzon O."/>
            <person name="Soukal P."/>
            <person name="Eme L."/>
            <person name="Dacks J.B."/>
            <person name="Karnkowska A."/>
            <person name="Elias M."/>
            <person name="Hampl V."/>
        </authorList>
    </citation>
    <scope>NUCLEOTIDE SEQUENCE</scope>
    <source>
        <strain evidence="2">RCP-MX</strain>
    </source>
</reference>
<comment type="caution">
    <text evidence="2">The sequence shown here is derived from an EMBL/GenBank/DDBJ whole genome shotgun (WGS) entry which is preliminary data.</text>
</comment>
<dbReference type="EMBL" id="JAPMOS010000032">
    <property type="protein sequence ID" value="KAJ4458258.1"/>
    <property type="molecule type" value="Genomic_DNA"/>
</dbReference>
<keyword evidence="1" id="KW-0732">Signal</keyword>
<gene>
    <name evidence="2" type="ORF">PAPYR_6078</name>
</gene>
<proteinExistence type="predicted"/>
<feature type="chain" id="PRO_5045592903" evidence="1">
    <location>
        <begin position="17"/>
        <end position="250"/>
    </location>
</feature>
<evidence type="ECO:0000313" key="3">
    <source>
        <dbReference type="Proteomes" id="UP001141327"/>
    </source>
</evidence>
<name>A0ABQ8UHI9_9EUKA</name>
<evidence type="ECO:0000256" key="1">
    <source>
        <dbReference type="SAM" id="SignalP"/>
    </source>
</evidence>
<organism evidence="2 3">
    <name type="scientific">Paratrimastix pyriformis</name>
    <dbReference type="NCBI Taxonomy" id="342808"/>
    <lineage>
        <taxon>Eukaryota</taxon>
        <taxon>Metamonada</taxon>
        <taxon>Preaxostyla</taxon>
        <taxon>Paratrimastigidae</taxon>
        <taxon>Paratrimastix</taxon>
    </lineage>
</organism>
<evidence type="ECO:0000313" key="2">
    <source>
        <dbReference type="EMBL" id="KAJ4458258.1"/>
    </source>
</evidence>
<accession>A0ABQ8UHI9</accession>
<feature type="signal peptide" evidence="1">
    <location>
        <begin position="1"/>
        <end position="16"/>
    </location>
</feature>
<sequence length="250" mass="24793">MKGIILLATLLGIAFAGGCAPAPACGVYPGYYGAVAPLAYPGAYGAYPGAYGGAYYGGVAPYYGGACGYPGGAYGNNVYGNQAGSVATGANAVQGADKCSSQQGWNNAAANGAAQRYGQASQAASSNKAAAVNSNAGQCVQNQAYKNRCANEVLVHNIKDSCVAGNIASSNAFVNSNARQACNTAAAAQGVNGNQYAQNVAQNAGAVGNCNTNAYQAANQYGANKNCATNGAAGYTAPAYGAPCATPFYW</sequence>
<protein>
    <submittedName>
        <fullName evidence="2">Uncharacterized protein</fullName>
    </submittedName>
</protein>
<dbReference type="Proteomes" id="UP001141327">
    <property type="component" value="Unassembled WGS sequence"/>
</dbReference>